<accession>A0A4R0XSP2</accession>
<dbReference type="AlphaFoldDB" id="A0A4R0XSP2"/>
<reference evidence="1 2" key="1">
    <citation type="submission" date="2018-02" db="EMBL/GenBank/DDBJ databases">
        <title>Mycoplasma marinum and Mycoplasma todarodis sp. nov., moderately halophilic and psychrotolerant mycoplasmas isolated from cephalopods.</title>
        <authorList>
            <person name="Viver T."/>
        </authorList>
    </citation>
    <scope>NUCLEOTIDE SEQUENCE [LARGE SCALE GENOMIC DNA]</scope>
    <source>
        <strain evidence="1 2">PE</strain>
    </source>
</reference>
<comment type="caution">
    <text evidence="1">The sequence shown here is derived from an EMBL/GenBank/DDBJ whole genome shotgun (WGS) entry which is preliminary data.</text>
</comment>
<sequence length="155" mass="18285">MNLKNKTKKILKTNNMFEEYKKIFATKQTRFLITKIIATLDADIKPEECAKLEMMLTKNEKDMFVKPMSKVSILIKGNIFEKADWKSLGEFLYFVFQTGVFYANKKTDTSNIYNQENYNKLNIEKKMLFNHFIESVKPLSDEHNVLIKNILRVVL</sequence>
<organism evidence="1 2">
    <name type="scientific">Mycoplasma marinum</name>
    <dbReference type="NCBI Taxonomy" id="1937190"/>
    <lineage>
        <taxon>Bacteria</taxon>
        <taxon>Bacillati</taxon>
        <taxon>Mycoplasmatota</taxon>
        <taxon>Mollicutes</taxon>
        <taxon>Mycoplasmataceae</taxon>
        <taxon>Mycoplasma</taxon>
    </lineage>
</organism>
<protein>
    <submittedName>
        <fullName evidence="1">Uncharacterized protein</fullName>
    </submittedName>
</protein>
<dbReference type="OrthoDB" id="9848927at2"/>
<keyword evidence="2" id="KW-1185">Reference proteome</keyword>
<gene>
    <name evidence="1" type="ORF">C4B24_04085</name>
</gene>
<dbReference type="Proteomes" id="UP000294192">
    <property type="component" value="Unassembled WGS sequence"/>
</dbReference>
<dbReference type="RefSeq" id="WP_131599491.1">
    <property type="nucleotide sequence ID" value="NZ_CBDBYK010000020.1"/>
</dbReference>
<evidence type="ECO:0000313" key="1">
    <source>
        <dbReference type="EMBL" id="TCG10737.1"/>
    </source>
</evidence>
<evidence type="ECO:0000313" key="2">
    <source>
        <dbReference type="Proteomes" id="UP000294192"/>
    </source>
</evidence>
<proteinExistence type="predicted"/>
<name>A0A4R0XSP2_9MOLU</name>
<dbReference type="EMBL" id="PSZO01000023">
    <property type="protein sequence ID" value="TCG10737.1"/>
    <property type="molecule type" value="Genomic_DNA"/>
</dbReference>